<dbReference type="RefSeq" id="WP_021718853.1">
    <property type="nucleotide sequence ID" value="NZ_DBFJLF010000084.1"/>
</dbReference>
<evidence type="ECO:0000313" key="1">
    <source>
        <dbReference type="EMBL" id="CDB46940.1"/>
    </source>
</evidence>
<comment type="caution">
    <text evidence="1">The sequence shown here is derived from an EMBL/GenBank/DDBJ whole genome shotgun (WGS) entry which is preliminary data.</text>
</comment>
<protein>
    <submittedName>
        <fullName evidence="1">Uncharacterized protein</fullName>
    </submittedName>
</protein>
<proteinExistence type="predicted"/>
<organism evidence="1">
    <name type="scientific">Phascolarctobacterium faecium</name>
    <dbReference type="NCBI Taxonomy" id="33025"/>
    <lineage>
        <taxon>Bacteria</taxon>
        <taxon>Bacillati</taxon>
        <taxon>Bacillota</taxon>
        <taxon>Negativicutes</taxon>
        <taxon>Acidaminococcales</taxon>
        <taxon>Acidaminococcaceae</taxon>
        <taxon>Phascolarctobacterium</taxon>
    </lineage>
</organism>
<dbReference type="AlphaFoldDB" id="R6ICH8"/>
<reference evidence="1" key="1">
    <citation type="submission" date="2012-11" db="EMBL/GenBank/DDBJ databases">
        <title>Dependencies among metagenomic species, viruses, plasmids and units of genetic variation.</title>
        <authorList>
            <person name="Nielsen H.B."/>
            <person name="Almeida M."/>
            <person name="Juncker A.S."/>
            <person name="Rasmussen S."/>
            <person name="Li J."/>
            <person name="Sunagawa S."/>
            <person name="Plichta D."/>
            <person name="Gautier L."/>
            <person name="Le Chatelier E."/>
            <person name="Peletier E."/>
            <person name="Bonde I."/>
            <person name="Nielsen T."/>
            <person name="Manichanh C."/>
            <person name="Arumugam M."/>
            <person name="Batto J."/>
            <person name="Santos M.B.Q.D."/>
            <person name="Blom N."/>
            <person name="Borruel N."/>
            <person name="Burgdorf K.S."/>
            <person name="Boumezbeur F."/>
            <person name="Casellas F."/>
            <person name="Dore J."/>
            <person name="Guarner F."/>
            <person name="Hansen T."/>
            <person name="Hildebrand F."/>
            <person name="Kaas R.S."/>
            <person name="Kennedy S."/>
            <person name="Kristiansen K."/>
            <person name="Kultima J.R."/>
            <person name="Leonard P."/>
            <person name="Levenez F."/>
            <person name="Lund O."/>
            <person name="Moumen B."/>
            <person name="Le Paslier D."/>
            <person name="Pons N."/>
            <person name="Pedersen O."/>
            <person name="Prifti E."/>
            <person name="Qin J."/>
            <person name="Raes J."/>
            <person name="Tap J."/>
            <person name="Tims S."/>
            <person name="Ussery D.W."/>
            <person name="Yamada T."/>
            <person name="MetaHit consortium"/>
            <person name="Renault P."/>
            <person name="Sicheritz-Ponten T."/>
            <person name="Bork P."/>
            <person name="Wang J."/>
            <person name="Brunak S."/>
            <person name="Ehrlich S.D."/>
        </authorList>
    </citation>
    <scope>NUCLEOTIDE SEQUENCE [LARGE SCALE GENOMIC DNA]</scope>
</reference>
<dbReference type="HOGENOM" id="CLU_2370358_0_0_9"/>
<gene>
    <name evidence="1" type="ORF">BN533_01953</name>
</gene>
<dbReference type="STRING" id="1262914.BN533_01953"/>
<dbReference type="EMBL" id="CBDS010000102">
    <property type="protein sequence ID" value="CDB46940.1"/>
    <property type="molecule type" value="Genomic_DNA"/>
</dbReference>
<sequence>MPEQMPKKIFNLISDRSTQLESVDAYAKAIQAVSGKIPAYILADLIESLRSFNSDMASLELELGNNGYSFDDLAYLTAMVNAAEKDKRAVGGDAL</sequence>
<accession>R6ICH8</accession>
<name>R6ICH8_9FIRM</name>